<keyword evidence="2 3" id="KW-0690">Ribosome biogenesis</keyword>
<dbReference type="GO" id="GO:0005829">
    <property type="term" value="C:cytosol"/>
    <property type="evidence" value="ECO:0007669"/>
    <property type="project" value="TreeGrafter"/>
</dbReference>
<organism evidence="6 7">
    <name type="scientific">Hathewaya histolytica</name>
    <name type="common">Clostridium histolyticum</name>
    <dbReference type="NCBI Taxonomy" id="1498"/>
    <lineage>
        <taxon>Bacteria</taxon>
        <taxon>Bacillati</taxon>
        <taxon>Bacillota</taxon>
        <taxon>Clostridia</taxon>
        <taxon>Eubacteriales</taxon>
        <taxon>Clostridiaceae</taxon>
        <taxon>Hathewaya</taxon>
    </lineage>
</organism>
<keyword evidence="1 3" id="KW-0963">Cytoplasm</keyword>
<dbReference type="Pfam" id="PF17384">
    <property type="entry name" value="DUF150_C"/>
    <property type="match status" value="1"/>
</dbReference>
<dbReference type="Gene3D" id="2.30.30.180">
    <property type="entry name" value="Ribosome maturation factor RimP, C-terminal domain"/>
    <property type="match status" value="1"/>
</dbReference>
<dbReference type="InterPro" id="IPR036847">
    <property type="entry name" value="RimP_C_sf"/>
</dbReference>
<dbReference type="NCBIfam" id="NF000934">
    <property type="entry name" value="PRK00092.3-1"/>
    <property type="match status" value="1"/>
</dbReference>
<dbReference type="OrthoDB" id="9805006at2"/>
<dbReference type="SUPFAM" id="SSF74942">
    <property type="entry name" value="YhbC-like, C-terminal domain"/>
    <property type="match status" value="1"/>
</dbReference>
<sequence length="152" mass="17355">MNETLIAKLTEVIKPLVINEGYELYHLEFVKEGGEDYLRVYIDNNNGITLDDCVKINKVVSDALDIEDPIPGFYYLEISSPGLDRVLHTEEHLNRYLNSTVNVKLRNLIQGKKILEGILKGFNSESVMIVLKEEEISLNRNNIISITLKGEY</sequence>
<dbReference type="CDD" id="cd01734">
    <property type="entry name" value="YlxS_C"/>
    <property type="match status" value="1"/>
</dbReference>
<evidence type="ECO:0000259" key="5">
    <source>
        <dbReference type="Pfam" id="PF17384"/>
    </source>
</evidence>
<dbReference type="HAMAP" id="MF_01077">
    <property type="entry name" value="RimP"/>
    <property type="match status" value="1"/>
</dbReference>
<dbReference type="GO" id="GO:0000028">
    <property type="term" value="P:ribosomal small subunit assembly"/>
    <property type="evidence" value="ECO:0007669"/>
    <property type="project" value="TreeGrafter"/>
</dbReference>
<dbReference type="GO" id="GO:0006412">
    <property type="term" value="P:translation"/>
    <property type="evidence" value="ECO:0007669"/>
    <property type="project" value="TreeGrafter"/>
</dbReference>
<evidence type="ECO:0000259" key="4">
    <source>
        <dbReference type="Pfam" id="PF02576"/>
    </source>
</evidence>
<dbReference type="SUPFAM" id="SSF75420">
    <property type="entry name" value="YhbC-like, N-terminal domain"/>
    <property type="match status" value="1"/>
</dbReference>
<feature type="domain" description="Ribosome maturation factor RimP N-terminal" evidence="4">
    <location>
        <begin position="13"/>
        <end position="84"/>
    </location>
</feature>
<reference evidence="6 7" key="1">
    <citation type="submission" date="2019-05" db="EMBL/GenBank/DDBJ databases">
        <authorList>
            <consortium name="Pathogen Informatics"/>
        </authorList>
    </citation>
    <scope>NUCLEOTIDE SEQUENCE [LARGE SCALE GENOMIC DNA]</scope>
    <source>
        <strain evidence="6 7">NCTC503</strain>
    </source>
</reference>
<evidence type="ECO:0000313" key="7">
    <source>
        <dbReference type="Proteomes" id="UP000308489"/>
    </source>
</evidence>
<proteinExistence type="inferred from homology"/>
<evidence type="ECO:0000256" key="1">
    <source>
        <dbReference type="ARBA" id="ARBA00022490"/>
    </source>
</evidence>
<dbReference type="PANTHER" id="PTHR33867">
    <property type="entry name" value="RIBOSOME MATURATION FACTOR RIMP"/>
    <property type="match status" value="1"/>
</dbReference>
<name>A0A4V6KD92_HATHI</name>
<dbReference type="AlphaFoldDB" id="A0A4V6KD92"/>
<dbReference type="PANTHER" id="PTHR33867:SF1">
    <property type="entry name" value="RIBOSOME MATURATION FACTOR RIMP"/>
    <property type="match status" value="1"/>
</dbReference>
<dbReference type="Pfam" id="PF02576">
    <property type="entry name" value="RimP_N"/>
    <property type="match status" value="1"/>
</dbReference>
<dbReference type="Proteomes" id="UP000308489">
    <property type="component" value="Chromosome 1"/>
</dbReference>
<evidence type="ECO:0000256" key="2">
    <source>
        <dbReference type="ARBA" id="ARBA00022517"/>
    </source>
</evidence>
<dbReference type="EMBL" id="LR590481">
    <property type="protein sequence ID" value="VTQ89557.1"/>
    <property type="molecule type" value="Genomic_DNA"/>
</dbReference>
<evidence type="ECO:0000256" key="3">
    <source>
        <dbReference type="HAMAP-Rule" id="MF_01077"/>
    </source>
</evidence>
<protein>
    <recommendedName>
        <fullName evidence="3">Ribosome maturation factor RimP</fullName>
    </recommendedName>
</protein>
<dbReference type="InterPro" id="IPR035956">
    <property type="entry name" value="RimP_N_sf"/>
</dbReference>
<dbReference type="FunFam" id="3.30.300.70:FF:000001">
    <property type="entry name" value="Ribosome maturation factor RimP"/>
    <property type="match status" value="1"/>
</dbReference>
<dbReference type="InterPro" id="IPR028998">
    <property type="entry name" value="RimP_C"/>
</dbReference>
<dbReference type="Gene3D" id="3.30.300.70">
    <property type="entry name" value="RimP-like superfamily, N-terminal"/>
    <property type="match status" value="1"/>
</dbReference>
<dbReference type="KEGG" id="hhw:NCTC503_01429"/>
<dbReference type="InterPro" id="IPR003728">
    <property type="entry name" value="Ribosome_maturation_RimP"/>
</dbReference>
<evidence type="ECO:0000313" key="6">
    <source>
        <dbReference type="EMBL" id="VTQ89557.1"/>
    </source>
</evidence>
<comment type="function">
    <text evidence="3">Required for maturation of 30S ribosomal subunits.</text>
</comment>
<accession>A0A4V6KD92</accession>
<dbReference type="InterPro" id="IPR028989">
    <property type="entry name" value="RimP_N"/>
</dbReference>
<comment type="subcellular location">
    <subcellularLocation>
        <location evidence="3">Cytoplasm</location>
    </subcellularLocation>
</comment>
<comment type="similarity">
    <text evidence="3">Belongs to the RimP family.</text>
</comment>
<keyword evidence="7" id="KW-1185">Reference proteome</keyword>
<dbReference type="RefSeq" id="WP_138210085.1">
    <property type="nucleotide sequence ID" value="NZ_CBCRUQ010000012.1"/>
</dbReference>
<feature type="domain" description="Ribosome maturation factor RimP C-terminal" evidence="5">
    <location>
        <begin position="87"/>
        <end position="144"/>
    </location>
</feature>
<gene>
    <name evidence="3 6" type="primary">rimP</name>
    <name evidence="6" type="ORF">NCTC503_01429</name>
</gene>